<name>A0AAD8HKP7_9APIA</name>
<gene>
    <name evidence="4" type="ORF">POM88_034635</name>
</gene>
<feature type="domain" description="Myb/SANT-like" evidence="2">
    <location>
        <begin position="49"/>
        <end position="144"/>
    </location>
</feature>
<reference evidence="4" key="1">
    <citation type="submission" date="2023-02" db="EMBL/GenBank/DDBJ databases">
        <title>Genome of toxic invasive species Heracleum sosnowskyi carries increased number of genes despite the absence of recent whole-genome duplications.</title>
        <authorList>
            <person name="Schelkunov M."/>
            <person name="Shtratnikova V."/>
            <person name="Makarenko M."/>
            <person name="Klepikova A."/>
            <person name="Omelchenko D."/>
            <person name="Novikova G."/>
            <person name="Obukhova E."/>
            <person name="Bogdanov V."/>
            <person name="Penin A."/>
            <person name="Logacheva M."/>
        </authorList>
    </citation>
    <scope>NUCLEOTIDE SEQUENCE</scope>
    <source>
        <strain evidence="4">Hsosn_3</strain>
        <tissue evidence="4">Leaf</tissue>
    </source>
</reference>
<dbReference type="Pfam" id="PF12776">
    <property type="entry name" value="Myb_DNA-bind_3"/>
    <property type="match status" value="1"/>
</dbReference>
<comment type="caution">
    <text evidence="4">The sequence shown here is derived from an EMBL/GenBank/DDBJ whole genome shotgun (WGS) entry which is preliminary data.</text>
</comment>
<feature type="signal peptide" evidence="1">
    <location>
        <begin position="1"/>
        <end position="16"/>
    </location>
</feature>
<dbReference type="InterPro" id="IPR024752">
    <property type="entry name" value="Myb/SANT-like_dom"/>
</dbReference>
<dbReference type="InterPro" id="IPR056253">
    <property type="entry name" value="At2g29880-like_C"/>
</dbReference>
<organism evidence="4 5">
    <name type="scientific">Heracleum sosnowskyi</name>
    <dbReference type="NCBI Taxonomy" id="360622"/>
    <lineage>
        <taxon>Eukaryota</taxon>
        <taxon>Viridiplantae</taxon>
        <taxon>Streptophyta</taxon>
        <taxon>Embryophyta</taxon>
        <taxon>Tracheophyta</taxon>
        <taxon>Spermatophyta</taxon>
        <taxon>Magnoliopsida</taxon>
        <taxon>eudicotyledons</taxon>
        <taxon>Gunneridae</taxon>
        <taxon>Pentapetalae</taxon>
        <taxon>asterids</taxon>
        <taxon>campanulids</taxon>
        <taxon>Apiales</taxon>
        <taxon>Apiaceae</taxon>
        <taxon>Apioideae</taxon>
        <taxon>apioid superclade</taxon>
        <taxon>Tordylieae</taxon>
        <taxon>Tordyliinae</taxon>
        <taxon>Heracleum</taxon>
    </lineage>
</organism>
<dbReference type="InterPro" id="IPR055314">
    <property type="entry name" value="At2g29880-like"/>
</dbReference>
<sequence length="266" mass="30822">MVKIFVLLTIYALVSSSYCTFHFHSQALHLSANIGDSQQDVKRRAVYDHWTQEESRALLDIMVDATNRGWRNNGTGTDLLSNTRPPLLNSKLECNKNFKNYQSRLKWFRKRWLSYSTLLEFNSGFGLDSTTKRFTATNELWDKFLKNHPNNGNLRNEVLDDYEDLKIVMKNGRGAKKYSIRRGGADASTLKVVKGRDLAGLDYDADSEGDQERTYTTWDTIKEVPNLDAGMHINVFNLLDTETKKDGFFRMTPEEREKWITNKTRK</sequence>
<dbReference type="EMBL" id="JAUIZM010000008">
    <property type="protein sequence ID" value="KAK1368543.1"/>
    <property type="molecule type" value="Genomic_DNA"/>
</dbReference>
<evidence type="ECO:0000259" key="3">
    <source>
        <dbReference type="Pfam" id="PF24769"/>
    </source>
</evidence>
<dbReference type="AlphaFoldDB" id="A0AAD8HKP7"/>
<evidence type="ECO:0000259" key="2">
    <source>
        <dbReference type="Pfam" id="PF12776"/>
    </source>
</evidence>
<dbReference type="PANTHER" id="PTHR47864:SF2">
    <property type="entry name" value="MYB_SANT-LIKE DNA-BINDING DOMAIN PROTEIN"/>
    <property type="match status" value="1"/>
</dbReference>
<keyword evidence="1" id="KW-0732">Signal</keyword>
<dbReference type="PANTHER" id="PTHR47864">
    <property type="entry name" value="TRANSMEMBRANE PROTEIN"/>
    <property type="match status" value="1"/>
</dbReference>
<protein>
    <recommendedName>
        <fullName evidence="6">Myb-like domain-containing protein</fullName>
    </recommendedName>
</protein>
<keyword evidence="5" id="KW-1185">Reference proteome</keyword>
<accession>A0AAD8HKP7</accession>
<proteinExistence type="predicted"/>
<feature type="chain" id="PRO_5041989343" description="Myb-like domain-containing protein" evidence="1">
    <location>
        <begin position="17"/>
        <end position="266"/>
    </location>
</feature>
<evidence type="ECO:0008006" key="6">
    <source>
        <dbReference type="Google" id="ProtNLM"/>
    </source>
</evidence>
<feature type="domain" description="At2g29880-like C-terminal" evidence="3">
    <location>
        <begin position="218"/>
        <end position="261"/>
    </location>
</feature>
<reference evidence="4" key="2">
    <citation type="submission" date="2023-05" db="EMBL/GenBank/DDBJ databases">
        <authorList>
            <person name="Schelkunov M.I."/>
        </authorList>
    </citation>
    <scope>NUCLEOTIDE SEQUENCE</scope>
    <source>
        <strain evidence="4">Hsosn_3</strain>
        <tissue evidence="4">Leaf</tissue>
    </source>
</reference>
<evidence type="ECO:0000256" key="1">
    <source>
        <dbReference type="SAM" id="SignalP"/>
    </source>
</evidence>
<dbReference type="Pfam" id="PF24769">
    <property type="entry name" value="At2g29880_C"/>
    <property type="match status" value="1"/>
</dbReference>
<evidence type="ECO:0000313" key="5">
    <source>
        <dbReference type="Proteomes" id="UP001237642"/>
    </source>
</evidence>
<evidence type="ECO:0000313" key="4">
    <source>
        <dbReference type="EMBL" id="KAK1368543.1"/>
    </source>
</evidence>
<dbReference type="Proteomes" id="UP001237642">
    <property type="component" value="Unassembled WGS sequence"/>
</dbReference>